<dbReference type="EMBL" id="BK015996">
    <property type="protein sequence ID" value="DAF88802.1"/>
    <property type="molecule type" value="Genomic_DNA"/>
</dbReference>
<evidence type="ECO:0000313" key="1">
    <source>
        <dbReference type="EMBL" id="DAF88802.1"/>
    </source>
</evidence>
<proteinExistence type="predicted"/>
<protein>
    <submittedName>
        <fullName evidence="1">Putative tail component</fullName>
    </submittedName>
</protein>
<reference evidence="1" key="1">
    <citation type="journal article" date="2021" name="Proc. Natl. Acad. Sci. U.S.A.">
        <title>A Catalog of Tens of Thousands of Viruses from Human Metagenomes Reveals Hidden Associations with Chronic Diseases.</title>
        <authorList>
            <person name="Tisza M.J."/>
            <person name="Buck C.B."/>
        </authorList>
    </citation>
    <scope>NUCLEOTIDE SEQUENCE</scope>
    <source>
        <strain evidence="1">CtcRb7</strain>
    </source>
</reference>
<sequence>MTGIRDGRVNLDGGSVEITGIKALLRDAEAVGVAVTDLKDLTYRLATPIATLARTLAPHETGRLASGIKPSRSKRKVMVRVGSKTRLPYAGVRHWGADSRSGPRWLSQAEEKMRPRTFAGFGNGIKELLDQHNW</sequence>
<name>A0A8S5U2Y6_9CAUD</name>
<organism evidence="1">
    <name type="scientific">Siphoviridae sp. ctcRb7</name>
    <dbReference type="NCBI Taxonomy" id="2825572"/>
    <lineage>
        <taxon>Viruses</taxon>
        <taxon>Duplodnaviria</taxon>
        <taxon>Heunggongvirae</taxon>
        <taxon>Uroviricota</taxon>
        <taxon>Caudoviricetes</taxon>
    </lineage>
</organism>
<accession>A0A8S5U2Y6</accession>